<organism evidence="5 6">
    <name type="scientific">Nocardioides luteus</name>
    <dbReference type="NCBI Taxonomy" id="1844"/>
    <lineage>
        <taxon>Bacteria</taxon>
        <taxon>Bacillati</taxon>
        <taxon>Actinomycetota</taxon>
        <taxon>Actinomycetes</taxon>
        <taxon>Propionibacteriales</taxon>
        <taxon>Nocardioidaceae</taxon>
        <taxon>Nocardioides</taxon>
    </lineage>
</organism>
<dbReference type="NCBIfam" id="TIGR03552">
    <property type="entry name" value="F420_cofC"/>
    <property type="match status" value="1"/>
</dbReference>
<keyword evidence="2 5" id="KW-0548">Nucleotidyltransferase</keyword>
<dbReference type="RefSeq" id="WP_189119392.1">
    <property type="nucleotide sequence ID" value="NZ_BMRK01000012.1"/>
</dbReference>
<name>A0ABQ5SUV5_9ACTN</name>
<keyword evidence="4" id="KW-0342">GTP-binding</keyword>
<dbReference type="InterPro" id="IPR029044">
    <property type="entry name" value="Nucleotide-diphossugar_trans"/>
</dbReference>
<dbReference type="Pfam" id="PF01983">
    <property type="entry name" value="CofC"/>
    <property type="match status" value="1"/>
</dbReference>
<dbReference type="InterPro" id="IPR002835">
    <property type="entry name" value="CofC"/>
</dbReference>
<dbReference type="GO" id="GO:0016779">
    <property type="term" value="F:nucleotidyltransferase activity"/>
    <property type="evidence" value="ECO:0007669"/>
    <property type="project" value="UniProtKB-KW"/>
</dbReference>
<dbReference type="Gene3D" id="3.90.550.10">
    <property type="entry name" value="Spore Coat Polysaccharide Biosynthesis Protein SpsA, Chain A"/>
    <property type="match status" value="1"/>
</dbReference>
<dbReference type="PANTHER" id="PTHR40392">
    <property type="entry name" value="2-PHOSPHO-L-LACTATE GUANYLYLTRANSFERASE"/>
    <property type="match status" value="1"/>
</dbReference>
<dbReference type="EMBL" id="BSEL01000003">
    <property type="protein sequence ID" value="GLJ67343.1"/>
    <property type="molecule type" value="Genomic_DNA"/>
</dbReference>
<evidence type="ECO:0000256" key="2">
    <source>
        <dbReference type="ARBA" id="ARBA00022695"/>
    </source>
</evidence>
<reference evidence="5" key="2">
    <citation type="submission" date="2023-01" db="EMBL/GenBank/DDBJ databases">
        <authorList>
            <person name="Sun Q."/>
            <person name="Evtushenko L."/>
        </authorList>
    </citation>
    <scope>NUCLEOTIDE SEQUENCE</scope>
    <source>
        <strain evidence="5">VKM Ac-1246</strain>
    </source>
</reference>
<proteinExistence type="predicted"/>
<evidence type="ECO:0000256" key="1">
    <source>
        <dbReference type="ARBA" id="ARBA00022679"/>
    </source>
</evidence>
<dbReference type="PANTHER" id="PTHR40392:SF1">
    <property type="entry name" value="2-PHOSPHO-L-LACTATE GUANYLYLTRANSFERASE"/>
    <property type="match status" value="1"/>
</dbReference>
<evidence type="ECO:0000256" key="4">
    <source>
        <dbReference type="ARBA" id="ARBA00023134"/>
    </source>
</evidence>
<protein>
    <submittedName>
        <fullName evidence="5">2-phospho-L-lactate guanylyltransferase</fullName>
    </submittedName>
</protein>
<keyword evidence="1" id="KW-0808">Transferase</keyword>
<dbReference type="Proteomes" id="UP001142292">
    <property type="component" value="Unassembled WGS sequence"/>
</dbReference>
<sequence>MPAPAPGYVVLLPVKPPARGKSRLVGIESHERADLARSFALDTAESCLAASGVGAVLVITDDSFFAADVARLGAAVIPDGVSGDLNATLVQGSLEARRRWPELRPAALCGDLPALRSADLDAALTAASGHPAAYVEDAAGGGTTLYTAPHDLFSPSFGPGSAAAHREGGAHPLAGELHSLRHDVDTLEDLAAVRGLGLGPRTTLASVRVGTPG</sequence>
<comment type="caution">
    <text evidence="5">The sequence shown here is derived from an EMBL/GenBank/DDBJ whole genome shotgun (WGS) entry which is preliminary data.</text>
</comment>
<keyword evidence="6" id="KW-1185">Reference proteome</keyword>
<accession>A0ABQ5SUV5</accession>
<evidence type="ECO:0000313" key="5">
    <source>
        <dbReference type="EMBL" id="GLJ67343.1"/>
    </source>
</evidence>
<evidence type="ECO:0000313" key="6">
    <source>
        <dbReference type="Proteomes" id="UP001142292"/>
    </source>
</evidence>
<evidence type="ECO:0000256" key="3">
    <source>
        <dbReference type="ARBA" id="ARBA00022741"/>
    </source>
</evidence>
<keyword evidence="3" id="KW-0547">Nucleotide-binding</keyword>
<reference evidence="5" key="1">
    <citation type="journal article" date="2014" name="Int. J. Syst. Evol. Microbiol.">
        <title>Complete genome of a new Firmicutes species belonging to the dominant human colonic microbiota ('Ruminococcus bicirculans') reveals two chromosomes and a selective capacity to utilize plant glucans.</title>
        <authorList>
            <consortium name="NISC Comparative Sequencing Program"/>
            <person name="Wegmann U."/>
            <person name="Louis P."/>
            <person name="Goesmann A."/>
            <person name="Henrissat B."/>
            <person name="Duncan S.H."/>
            <person name="Flint H.J."/>
        </authorList>
    </citation>
    <scope>NUCLEOTIDE SEQUENCE</scope>
    <source>
        <strain evidence="5">VKM Ac-1246</strain>
    </source>
</reference>
<dbReference type="SUPFAM" id="SSF53448">
    <property type="entry name" value="Nucleotide-diphospho-sugar transferases"/>
    <property type="match status" value="1"/>
</dbReference>
<gene>
    <name evidence="5" type="primary">cofC</name>
    <name evidence="5" type="ORF">GCM10017579_13790</name>
</gene>